<sequence length="87" mass="9644">MSIPSDPLTERERQAVLLAHDVHDHLLHWLTRHGVACPLVVSPFVDATGQPSVLLRLNSPAARTLLRALTLPAPPSNPRNVQRRDSF</sequence>
<dbReference type="Proteomes" id="UP000236723">
    <property type="component" value="Unassembled WGS sequence"/>
</dbReference>
<evidence type="ECO:0000313" key="1">
    <source>
        <dbReference type="EMBL" id="SEG70117.1"/>
    </source>
</evidence>
<evidence type="ECO:0000313" key="2">
    <source>
        <dbReference type="Proteomes" id="UP000236723"/>
    </source>
</evidence>
<name>A0A1H6CBF5_9ACTN</name>
<accession>A0A1H6CBF5</accession>
<proteinExistence type="predicted"/>
<gene>
    <name evidence="1" type="ORF">SAMN04489712_109143</name>
</gene>
<dbReference type="RefSeq" id="WP_103939583.1">
    <property type="nucleotide sequence ID" value="NZ_FNVO01000009.1"/>
</dbReference>
<dbReference type="EMBL" id="FNVO01000009">
    <property type="protein sequence ID" value="SEG70117.1"/>
    <property type="molecule type" value="Genomic_DNA"/>
</dbReference>
<reference evidence="2" key="1">
    <citation type="submission" date="2016-10" db="EMBL/GenBank/DDBJ databases">
        <authorList>
            <person name="Varghese N."/>
            <person name="Submissions S."/>
        </authorList>
    </citation>
    <scope>NUCLEOTIDE SEQUENCE [LARGE SCALE GENOMIC DNA]</scope>
    <source>
        <strain evidence="2">DSM 43163</strain>
    </source>
</reference>
<protein>
    <submittedName>
        <fullName evidence="1">Uncharacterized protein</fullName>
    </submittedName>
</protein>
<organism evidence="1 2">
    <name type="scientific">Thermomonospora echinospora</name>
    <dbReference type="NCBI Taxonomy" id="1992"/>
    <lineage>
        <taxon>Bacteria</taxon>
        <taxon>Bacillati</taxon>
        <taxon>Actinomycetota</taxon>
        <taxon>Actinomycetes</taxon>
        <taxon>Streptosporangiales</taxon>
        <taxon>Thermomonosporaceae</taxon>
        <taxon>Thermomonospora</taxon>
    </lineage>
</organism>
<keyword evidence="2" id="KW-1185">Reference proteome</keyword>
<dbReference type="AlphaFoldDB" id="A0A1H6CBF5"/>